<feature type="compositionally biased region" description="Basic and acidic residues" evidence="1">
    <location>
        <begin position="196"/>
        <end position="206"/>
    </location>
</feature>
<name>A0A0G4KFK9_VERLO</name>
<feature type="compositionally biased region" description="Polar residues" evidence="1">
    <location>
        <begin position="182"/>
        <end position="192"/>
    </location>
</feature>
<dbReference type="Proteomes" id="UP000044602">
    <property type="component" value="Unassembled WGS sequence"/>
</dbReference>
<protein>
    <recommendedName>
        <fullName evidence="4">Helicase C-terminal domain-containing protein</fullName>
    </recommendedName>
</protein>
<gene>
    <name evidence="2" type="ORF">BN1708_009292</name>
</gene>
<evidence type="ECO:0000313" key="2">
    <source>
        <dbReference type="EMBL" id="CRJ88622.1"/>
    </source>
</evidence>
<organism evidence="2 3">
    <name type="scientific">Verticillium longisporum</name>
    <name type="common">Verticillium dahliae var. longisporum</name>
    <dbReference type="NCBI Taxonomy" id="100787"/>
    <lineage>
        <taxon>Eukaryota</taxon>
        <taxon>Fungi</taxon>
        <taxon>Dikarya</taxon>
        <taxon>Ascomycota</taxon>
        <taxon>Pezizomycotina</taxon>
        <taxon>Sordariomycetes</taxon>
        <taxon>Hypocreomycetidae</taxon>
        <taxon>Glomerellales</taxon>
        <taxon>Plectosphaerellaceae</taxon>
        <taxon>Verticillium</taxon>
    </lineage>
</organism>
<dbReference type="EMBL" id="CVQH01000669">
    <property type="protein sequence ID" value="CRJ88622.1"/>
    <property type="molecule type" value="Genomic_DNA"/>
</dbReference>
<evidence type="ECO:0000313" key="3">
    <source>
        <dbReference type="Proteomes" id="UP000044602"/>
    </source>
</evidence>
<reference evidence="2 3" key="1">
    <citation type="submission" date="2015-05" db="EMBL/GenBank/DDBJ databases">
        <authorList>
            <person name="Wang D.B."/>
            <person name="Wang M."/>
        </authorList>
    </citation>
    <scope>NUCLEOTIDE SEQUENCE [LARGE SCALE GENOMIC DNA]</scope>
    <source>
        <strain evidence="2">VL1</strain>
    </source>
</reference>
<proteinExistence type="predicted"/>
<evidence type="ECO:0008006" key="4">
    <source>
        <dbReference type="Google" id="ProtNLM"/>
    </source>
</evidence>
<sequence>MPLFLLSPKLVESFGDVVKCGVDFARIAVGRMMDILQIRQGMLDPLTLPDGQICHPGDGIPPIEVCRVELGMRADRRPVMRAVLSSLHENMMTPAMSKMAQHTGRGSVTGSSGMMIHPGMYRRAMLIGTDVRNQILTHPSVRCMKLLGDMEAMYNVMKPDGMHSDKSKKTVTTADVELGQPIESQGLLTSSQARKRAAEAEKRRPETAAGVAEMKRVALNDHTGGLHLYFYHTRPTDEFSFPSDRLEIMRYVVNKSPKYAFTLGMALRCQKTNERLLVIVNNTPGHATRQSLEQQEPPQNFEGEDAINRSNIPDSKADVFITSSRPSIFGVNYHNTFHNDILLTATDNTATENRMGGRLWRIAQAPIDRRIEGEQLTLCAFEIMATYLGQRCNRYPRKGAEWYEYDGQKMTDLGEFYSAIARTTILNPDLFSNMTPQFIRELAVS</sequence>
<dbReference type="AlphaFoldDB" id="A0A0G4KFK9"/>
<feature type="compositionally biased region" description="Polar residues" evidence="1">
    <location>
        <begin position="287"/>
        <end position="298"/>
    </location>
</feature>
<feature type="region of interest" description="Disordered" evidence="1">
    <location>
        <begin position="180"/>
        <end position="209"/>
    </location>
</feature>
<dbReference type="STRING" id="100787.A0A0G4KFK9"/>
<feature type="region of interest" description="Disordered" evidence="1">
    <location>
        <begin position="287"/>
        <end position="310"/>
    </location>
</feature>
<evidence type="ECO:0000256" key="1">
    <source>
        <dbReference type="SAM" id="MobiDB-lite"/>
    </source>
</evidence>
<keyword evidence="3" id="KW-1185">Reference proteome</keyword>
<accession>A0A0G4KFK9</accession>